<dbReference type="EMBL" id="JBIGHZ010000004">
    <property type="protein sequence ID" value="MFG6448813.1"/>
    <property type="molecule type" value="Genomic_DNA"/>
</dbReference>
<dbReference type="PRINTS" id="PR00344">
    <property type="entry name" value="BCTRLSENSOR"/>
</dbReference>
<comment type="caution">
    <text evidence="12">The sequence shown here is derived from an EMBL/GenBank/DDBJ whole genome shotgun (WGS) entry which is preliminary data.</text>
</comment>
<dbReference type="PANTHER" id="PTHR42878:SF15">
    <property type="entry name" value="BACTERIOPHYTOCHROME"/>
    <property type="match status" value="1"/>
</dbReference>
<accession>A0ABW7FWV1</accession>
<dbReference type="SUPFAM" id="SSF47384">
    <property type="entry name" value="Homodimeric domain of signal transducing histidine kinase"/>
    <property type="match status" value="1"/>
</dbReference>
<dbReference type="Pfam" id="PF00512">
    <property type="entry name" value="HisKA"/>
    <property type="match status" value="1"/>
</dbReference>
<dbReference type="Proteomes" id="UP001606099">
    <property type="component" value="Unassembled WGS sequence"/>
</dbReference>
<keyword evidence="8" id="KW-1133">Transmembrane helix</keyword>
<evidence type="ECO:0000259" key="11">
    <source>
        <dbReference type="PROSITE" id="PS50113"/>
    </source>
</evidence>
<evidence type="ECO:0000256" key="2">
    <source>
        <dbReference type="ARBA" id="ARBA00012438"/>
    </source>
</evidence>
<organism evidence="12 13">
    <name type="scientific">Roseateles rivi</name>
    <dbReference type="NCBI Taxonomy" id="3299028"/>
    <lineage>
        <taxon>Bacteria</taxon>
        <taxon>Pseudomonadati</taxon>
        <taxon>Pseudomonadota</taxon>
        <taxon>Betaproteobacteria</taxon>
        <taxon>Burkholderiales</taxon>
        <taxon>Sphaerotilaceae</taxon>
        <taxon>Roseateles</taxon>
    </lineage>
</organism>
<feature type="transmembrane region" description="Helical" evidence="8">
    <location>
        <begin position="23"/>
        <end position="43"/>
    </location>
</feature>
<sequence>MSRAPNPHELRVNPETPSATPRALWWVPLALSLLFVGAILVWARAMDRLEHEQARETLITDALSLEAQLRSRLEHENQQLALLAQQLGRAQRQGQPIAAQAFAALPTVQEGLQRLWISVTWLDAQHRVRASAPAGAPKPENTDGLSLHLSAPIDGSGQLVLRYAPLQLLKRGVPWWLARKYEVQVVDSAGQVLASTLEQRNLDPREAQRHRTAQTQGLSYRLAFPGPLLNELEASPTFDDAMLELQQREPLPRTLRPLALVLIAGFVVLLALSSVMLRQRWHQLLQAEAKGRTEAAWRAAMEDSALVALRARDLQGRLLYVNRTLCDMVGYSAEELLACRGPMPYWLAEDHEATLQRLQRILQGQAPREGYEAHWRHRQGQVLDVMVFESPLVDAQGQHVGWMGSIVDITERKRLQQREARQTELQAHHARLTMLGEIAATLAHELNQPLTAIASYNAGVQNSLQQLGVSDARVLQAVQRIGERAQQAGQVVQRIRAYLTRREPQREPCHLPRIVEHASALLRGEFTRLRIDFQVHQQAPLPELQGDTVLLEQVLINLLRNAADALQERPMPRRIQVWLQALPDGGVGVQVQDNGPGLQGRAGELLFEPFYSTKAEGMGMGLAICRSILESHGARLQASEAPGGGALMQFDLPPAPTSTPPP</sequence>
<dbReference type="PROSITE" id="PS50113">
    <property type="entry name" value="PAC"/>
    <property type="match status" value="1"/>
</dbReference>
<dbReference type="Gene3D" id="1.10.287.130">
    <property type="match status" value="1"/>
</dbReference>
<dbReference type="Gene3D" id="3.30.450.20">
    <property type="entry name" value="PAS domain"/>
    <property type="match status" value="1"/>
</dbReference>
<protein>
    <recommendedName>
        <fullName evidence="2">histidine kinase</fullName>
        <ecNumber evidence="2">2.7.13.3</ecNumber>
    </recommendedName>
</protein>
<gene>
    <name evidence="12" type="ORF">ACG0Z6_11260</name>
</gene>
<feature type="domain" description="Histidine kinase" evidence="9">
    <location>
        <begin position="441"/>
        <end position="656"/>
    </location>
</feature>
<dbReference type="EC" id="2.7.13.3" evidence="2"/>
<reference evidence="12 13" key="1">
    <citation type="submission" date="2024-08" db="EMBL/GenBank/DDBJ databases">
        <authorList>
            <person name="Lu H."/>
        </authorList>
    </citation>
    <scope>NUCLEOTIDE SEQUENCE [LARGE SCALE GENOMIC DNA]</scope>
    <source>
        <strain evidence="12 13">BYS180W</strain>
    </source>
</reference>
<dbReference type="Gene3D" id="3.30.565.10">
    <property type="entry name" value="Histidine kinase-like ATPase, C-terminal domain"/>
    <property type="match status" value="1"/>
</dbReference>
<dbReference type="InterPro" id="IPR003594">
    <property type="entry name" value="HATPase_dom"/>
</dbReference>
<keyword evidence="3" id="KW-0597">Phosphoprotein</keyword>
<keyword evidence="5" id="KW-0418">Kinase</keyword>
<dbReference type="InterPro" id="IPR050351">
    <property type="entry name" value="BphY/WalK/GraS-like"/>
</dbReference>
<comment type="catalytic activity">
    <reaction evidence="1">
        <text>ATP + protein L-histidine = ADP + protein N-phospho-L-histidine.</text>
        <dbReference type="EC" id="2.7.13.3"/>
    </reaction>
</comment>
<feature type="coiled-coil region" evidence="7">
    <location>
        <begin position="66"/>
        <end position="93"/>
    </location>
</feature>
<dbReference type="InterPro" id="IPR003661">
    <property type="entry name" value="HisK_dim/P_dom"/>
</dbReference>
<dbReference type="InterPro" id="IPR013656">
    <property type="entry name" value="PAS_4"/>
</dbReference>
<evidence type="ECO:0000256" key="3">
    <source>
        <dbReference type="ARBA" id="ARBA00022553"/>
    </source>
</evidence>
<dbReference type="CDD" id="cd00082">
    <property type="entry name" value="HisKA"/>
    <property type="match status" value="1"/>
</dbReference>
<keyword evidence="4" id="KW-0808">Transferase</keyword>
<evidence type="ECO:0000259" key="10">
    <source>
        <dbReference type="PROSITE" id="PS50112"/>
    </source>
</evidence>
<evidence type="ECO:0000256" key="5">
    <source>
        <dbReference type="ARBA" id="ARBA00022777"/>
    </source>
</evidence>
<name>A0ABW7FWV1_9BURK</name>
<evidence type="ECO:0000259" key="9">
    <source>
        <dbReference type="PROSITE" id="PS50109"/>
    </source>
</evidence>
<dbReference type="InterPro" id="IPR036890">
    <property type="entry name" value="HATPase_C_sf"/>
</dbReference>
<feature type="domain" description="PAS" evidence="10">
    <location>
        <begin position="293"/>
        <end position="365"/>
    </location>
</feature>
<feature type="domain" description="PAC" evidence="11">
    <location>
        <begin position="369"/>
        <end position="421"/>
    </location>
</feature>
<dbReference type="RefSeq" id="WP_394461412.1">
    <property type="nucleotide sequence ID" value="NZ_JBIGHZ010000004.1"/>
</dbReference>
<proteinExistence type="predicted"/>
<dbReference type="PROSITE" id="PS50112">
    <property type="entry name" value="PAS"/>
    <property type="match status" value="1"/>
</dbReference>
<dbReference type="InterPro" id="IPR005467">
    <property type="entry name" value="His_kinase_dom"/>
</dbReference>
<dbReference type="InterPro" id="IPR004358">
    <property type="entry name" value="Sig_transdc_His_kin-like_C"/>
</dbReference>
<dbReference type="NCBIfam" id="TIGR00229">
    <property type="entry name" value="sensory_box"/>
    <property type="match status" value="1"/>
</dbReference>
<evidence type="ECO:0000256" key="6">
    <source>
        <dbReference type="ARBA" id="ARBA00023136"/>
    </source>
</evidence>
<dbReference type="Pfam" id="PF02518">
    <property type="entry name" value="HATPase_c"/>
    <property type="match status" value="1"/>
</dbReference>
<keyword evidence="8" id="KW-0812">Transmembrane</keyword>
<evidence type="ECO:0000256" key="7">
    <source>
        <dbReference type="SAM" id="Coils"/>
    </source>
</evidence>
<evidence type="ECO:0000256" key="1">
    <source>
        <dbReference type="ARBA" id="ARBA00000085"/>
    </source>
</evidence>
<feature type="transmembrane region" description="Helical" evidence="8">
    <location>
        <begin position="258"/>
        <end position="277"/>
    </location>
</feature>
<dbReference type="PANTHER" id="PTHR42878">
    <property type="entry name" value="TWO-COMPONENT HISTIDINE KINASE"/>
    <property type="match status" value="1"/>
</dbReference>
<dbReference type="InterPro" id="IPR000014">
    <property type="entry name" value="PAS"/>
</dbReference>
<dbReference type="InterPro" id="IPR036097">
    <property type="entry name" value="HisK_dim/P_sf"/>
</dbReference>
<dbReference type="Pfam" id="PF08448">
    <property type="entry name" value="PAS_4"/>
    <property type="match status" value="1"/>
</dbReference>
<keyword evidence="6 8" id="KW-0472">Membrane</keyword>
<dbReference type="InterPro" id="IPR001610">
    <property type="entry name" value="PAC"/>
</dbReference>
<dbReference type="PROSITE" id="PS50109">
    <property type="entry name" value="HIS_KIN"/>
    <property type="match status" value="1"/>
</dbReference>
<dbReference type="InterPro" id="IPR000700">
    <property type="entry name" value="PAS-assoc_C"/>
</dbReference>
<dbReference type="SUPFAM" id="SSF55785">
    <property type="entry name" value="PYP-like sensor domain (PAS domain)"/>
    <property type="match status" value="1"/>
</dbReference>
<dbReference type="SUPFAM" id="SSF55874">
    <property type="entry name" value="ATPase domain of HSP90 chaperone/DNA topoisomerase II/histidine kinase"/>
    <property type="match status" value="1"/>
</dbReference>
<evidence type="ECO:0000313" key="13">
    <source>
        <dbReference type="Proteomes" id="UP001606099"/>
    </source>
</evidence>
<evidence type="ECO:0000256" key="4">
    <source>
        <dbReference type="ARBA" id="ARBA00022679"/>
    </source>
</evidence>
<evidence type="ECO:0000256" key="8">
    <source>
        <dbReference type="SAM" id="Phobius"/>
    </source>
</evidence>
<keyword evidence="7" id="KW-0175">Coiled coil</keyword>
<keyword evidence="13" id="KW-1185">Reference proteome</keyword>
<dbReference type="CDD" id="cd00130">
    <property type="entry name" value="PAS"/>
    <property type="match status" value="1"/>
</dbReference>
<dbReference type="SMART" id="SM00388">
    <property type="entry name" value="HisKA"/>
    <property type="match status" value="1"/>
</dbReference>
<dbReference type="InterPro" id="IPR035965">
    <property type="entry name" value="PAS-like_dom_sf"/>
</dbReference>
<dbReference type="SMART" id="SM00086">
    <property type="entry name" value="PAC"/>
    <property type="match status" value="1"/>
</dbReference>
<dbReference type="SMART" id="SM00387">
    <property type="entry name" value="HATPase_c"/>
    <property type="match status" value="1"/>
</dbReference>
<evidence type="ECO:0000313" key="12">
    <source>
        <dbReference type="EMBL" id="MFG6448813.1"/>
    </source>
</evidence>